<dbReference type="AlphaFoldDB" id="A0A1R4H054"/>
<reference evidence="2" key="1">
    <citation type="submission" date="2017-02" db="EMBL/GenBank/DDBJ databases">
        <authorList>
            <person name="Daims H."/>
        </authorList>
    </citation>
    <scope>NUCLEOTIDE SEQUENCE [LARGE SCALE GENOMIC DNA]</scope>
</reference>
<evidence type="ECO:0000313" key="1">
    <source>
        <dbReference type="EMBL" id="SJM89638.1"/>
    </source>
</evidence>
<proteinExistence type="predicted"/>
<protein>
    <submittedName>
        <fullName evidence="1">Uncharacterized protein</fullName>
    </submittedName>
</protein>
<dbReference type="Proteomes" id="UP000195442">
    <property type="component" value="Unassembled WGS sequence"/>
</dbReference>
<evidence type="ECO:0000313" key="2">
    <source>
        <dbReference type="Proteomes" id="UP000195442"/>
    </source>
</evidence>
<organism evidence="1 2">
    <name type="scientific">Crenothrix polyspora</name>
    <dbReference type="NCBI Taxonomy" id="360316"/>
    <lineage>
        <taxon>Bacteria</taxon>
        <taxon>Pseudomonadati</taxon>
        <taxon>Pseudomonadota</taxon>
        <taxon>Gammaproteobacteria</taxon>
        <taxon>Methylococcales</taxon>
        <taxon>Crenotrichaceae</taxon>
        <taxon>Crenothrix</taxon>
    </lineage>
</organism>
<keyword evidence="2" id="KW-1185">Reference proteome</keyword>
<sequence>MIAKRRKTFMNQIHVAPMLGILQRCMMLCLSHVDIRIDLYCHLCN</sequence>
<gene>
    <name evidence="1" type="ORF">CRENPOLYSF2_1240016</name>
</gene>
<name>A0A1R4H054_9GAMM</name>
<dbReference type="EMBL" id="FUKJ01000029">
    <property type="protein sequence ID" value="SJM89638.1"/>
    <property type="molecule type" value="Genomic_DNA"/>
</dbReference>
<accession>A0A1R4H054</accession>